<reference evidence="2 3" key="1">
    <citation type="submission" date="2020-08" db="EMBL/GenBank/DDBJ databases">
        <title>Genomic Encyclopedia of Type Strains, Phase IV (KMG-IV): sequencing the most valuable type-strain genomes for metagenomic binning, comparative biology and taxonomic classification.</title>
        <authorList>
            <person name="Goeker M."/>
        </authorList>
    </citation>
    <scope>NUCLEOTIDE SEQUENCE [LARGE SCALE GENOMIC DNA]</scope>
    <source>
        <strain evidence="2 3">DSM 100039</strain>
    </source>
</reference>
<accession>A0A841PFF4</accession>
<keyword evidence="1" id="KW-1133">Transmembrane helix</keyword>
<proteinExistence type="predicted"/>
<evidence type="ECO:0000313" key="3">
    <source>
        <dbReference type="Proteomes" id="UP000556329"/>
    </source>
</evidence>
<evidence type="ECO:0000256" key="1">
    <source>
        <dbReference type="SAM" id="Phobius"/>
    </source>
</evidence>
<feature type="transmembrane region" description="Helical" evidence="1">
    <location>
        <begin position="37"/>
        <end position="59"/>
    </location>
</feature>
<name>A0A841PFF4_9HYPH</name>
<keyword evidence="1" id="KW-0812">Transmembrane</keyword>
<evidence type="ECO:0000313" key="2">
    <source>
        <dbReference type="EMBL" id="MBB6412313.1"/>
    </source>
</evidence>
<comment type="caution">
    <text evidence="2">The sequence shown here is derived from an EMBL/GenBank/DDBJ whole genome shotgun (WGS) entry which is preliminary data.</text>
</comment>
<gene>
    <name evidence="2" type="ORF">HNQ71_005003</name>
</gene>
<sequence>MFTAFIVCASVTALSAVVSLGFSLAAAMNETGNARTIALYGCARSVALVVASAVPFFTGSTEWLEAIAWIMILVQAGDAVIGATIDDRMKTFGPASASLANLLALLWLIQSVQ</sequence>
<keyword evidence="3" id="KW-1185">Reference proteome</keyword>
<protein>
    <submittedName>
        <fullName evidence="2">Uncharacterized protein</fullName>
    </submittedName>
</protein>
<feature type="transmembrane region" description="Helical" evidence="1">
    <location>
        <begin position="66"/>
        <end position="85"/>
    </location>
</feature>
<organism evidence="2 3">
    <name type="scientific">Mesorhizobium sangaii</name>
    <dbReference type="NCBI Taxonomy" id="505389"/>
    <lineage>
        <taxon>Bacteria</taxon>
        <taxon>Pseudomonadati</taxon>
        <taxon>Pseudomonadota</taxon>
        <taxon>Alphaproteobacteria</taxon>
        <taxon>Hyphomicrobiales</taxon>
        <taxon>Phyllobacteriaceae</taxon>
        <taxon>Mesorhizobium</taxon>
    </lineage>
</organism>
<dbReference type="RefSeq" id="WP_210334021.1">
    <property type="nucleotide sequence ID" value="NZ_JACHEF010000005.1"/>
</dbReference>
<dbReference type="Proteomes" id="UP000556329">
    <property type="component" value="Unassembled WGS sequence"/>
</dbReference>
<dbReference type="AlphaFoldDB" id="A0A841PFF4"/>
<dbReference type="EMBL" id="JACHEF010000005">
    <property type="protein sequence ID" value="MBB6412313.1"/>
    <property type="molecule type" value="Genomic_DNA"/>
</dbReference>
<keyword evidence="1" id="KW-0472">Membrane</keyword>